<dbReference type="InterPro" id="IPR020904">
    <property type="entry name" value="Sc_DH/Rdtase_CS"/>
</dbReference>
<dbReference type="InterPro" id="IPR036291">
    <property type="entry name" value="NAD(P)-bd_dom_sf"/>
</dbReference>
<evidence type="ECO:0000313" key="6">
    <source>
        <dbReference type="Proteomes" id="UP000008066"/>
    </source>
</evidence>
<dbReference type="FunFam" id="3.40.50.720:FF:000090">
    <property type="entry name" value="NADP-dependent mannitol dehydrogenase"/>
    <property type="match status" value="1"/>
</dbReference>
<dbReference type="GO" id="GO:0050664">
    <property type="term" value="F:oxidoreductase activity, acting on NAD(P)H, oxygen as acceptor"/>
    <property type="evidence" value="ECO:0007669"/>
    <property type="project" value="TreeGrafter"/>
</dbReference>
<feature type="coiled-coil region" evidence="4">
    <location>
        <begin position="89"/>
        <end position="116"/>
    </location>
</feature>
<dbReference type="InterPro" id="IPR002347">
    <property type="entry name" value="SDR_fam"/>
</dbReference>
<dbReference type="OMA" id="VAITYER"/>
<dbReference type="GO" id="GO:0019594">
    <property type="term" value="P:mannitol metabolic process"/>
    <property type="evidence" value="ECO:0007669"/>
    <property type="project" value="UniProtKB-ARBA"/>
</dbReference>
<dbReference type="RefSeq" id="XP_006697041.1">
    <property type="nucleotide sequence ID" value="XM_006696978.1"/>
</dbReference>
<reference evidence="5 6" key="1">
    <citation type="journal article" date="2011" name="Cell">
        <title>Insight into structure and assembly of the nuclear pore complex by utilizing the genome of a eukaryotic thermophile.</title>
        <authorList>
            <person name="Amlacher S."/>
            <person name="Sarges P."/>
            <person name="Flemming D."/>
            <person name="van Noort V."/>
            <person name="Kunze R."/>
            <person name="Devos D.P."/>
            <person name="Arumugam M."/>
            <person name="Bork P."/>
            <person name="Hurt E."/>
        </authorList>
    </citation>
    <scope>NUCLEOTIDE SEQUENCE [LARGE SCALE GENOMIC DNA]</scope>
    <source>
        <strain evidence="6">DSM 1495 / CBS 144.50 / IMI 039719</strain>
    </source>
</reference>
<dbReference type="PANTHER" id="PTHR43008">
    <property type="entry name" value="BENZIL REDUCTASE"/>
    <property type="match status" value="1"/>
</dbReference>
<dbReference type="Pfam" id="PF13561">
    <property type="entry name" value="adh_short_C2"/>
    <property type="match status" value="1"/>
</dbReference>
<evidence type="ECO:0000256" key="3">
    <source>
        <dbReference type="ARBA" id="ARBA00023002"/>
    </source>
</evidence>
<comment type="similarity">
    <text evidence="1">Belongs to the short-chain dehydrogenases/reductases (SDR) family.</text>
</comment>
<evidence type="ECO:0000313" key="5">
    <source>
        <dbReference type="EMBL" id="EGS17423.1"/>
    </source>
</evidence>
<dbReference type="STRING" id="759272.G0SGT4"/>
<dbReference type="Gene3D" id="3.40.50.720">
    <property type="entry name" value="NAD(P)-binding Rossmann-like Domain"/>
    <property type="match status" value="1"/>
</dbReference>
<dbReference type="AlphaFoldDB" id="G0SGT4"/>
<proteinExistence type="inferred from homology"/>
<dbReference type="EMBL" id="GL988047">
    <property type="protein sequence ID" value="EGS17423.1"/>
    <property type="molecule type" value="Genomic_DNA"/>
</dbReference>
<dbReference type="Proteomes" id="UP000008066">
    <property type="component" value="Unassembled WGS sequence"/>
</dbReference>
<protein>
    <submittedName>
        <fullName evidence="5">Putative sorbitol utilization protein</fullName>
    </submittedName>
</protein>
<accession>G0SGT4</accession>
<keyword evidence="3" id="KW-0560">Oxidoreductase</keyword>
<dbReference type="GeneID" id="18260787"/>
<dbReference type="PRINTS" id="PR00081">
    <property type="entry name" value="GDHRDH"/>
</dbReference>
<dbReference type="PRINTS" id="PR00080">
    <property type="entry name" value="SDRFAMILY"/>
</dbReference>
<dbReference type="PROSITE" id="PS00061">
    <property type="entry name" value="ADH_SHORT"/>
    <property type="match status" value="1"/>
</dbReference>
<dbReference type="PANTHER" id="PTHR43008:SF13">
    <property type="entry name" value="L-XYLULOSE REDUCTASE-RELATED"/>
    <property type="match status" value="1"/>
</dbReference>
<keyword evidence="2" id="KW-0521">NADP</keyword>
<dbReference type="GO" id="GO:0050085">
    <property type="term" value="F:mannitol 2-dehydrogenase (NADP+) activity"/>
    <property type="evidence" value="ECO:0007669"/>
    <property type="project" value="UniProtKB-ARBA"/>
</dbReference>
<keyword evidence="4" id="KW-0175">Coiled coil</keyword>
<keyword evidence="6" id="KW-1185">Reference proteome</keyword>
<dbReference type="KEGG" id="cthr:CTHT_0067490"/>
<evidence type="ECO:0000256" key="4">
    <source>
        <dbReference type="SAM" id="Coils"/>
    </source>
</evidence>
<dbReference type="SUPFAM" id="SSF51735">
    <property type="entry name" value="NAD(P)-binding Rossmann-fold domains"/>
    <property type="match status" value="1"/>
</dbReference>
<dbReference type="HOGENOM" id="CLU_010194_1_1_1"/>
<evidence type="ECO:0000256" key="1">
    <source>
        <dbReference type="ARBA" id="ARBA00006484"/>
    </source>
</evidence>
<dbReference type="eggNOG" id="KOG0725">
    <property type="taxonomic scope" value="Eukaryota"/>
</dbReference>
<name>G0SGT4_CHATD</name>
<gene>
    <name evidence="5" type="ORF">CTHT_0067490</name>
</gene>
<dbReference type="OrthoDB" id="1888931at2759"/>
<sequence>MTDARGLFPHNTTSPPTTTRVFQLFSLRGKTAVVSGASSGIGLAAAQAFAEAGANVVIWYKSRREMAEQAAREIEEEFGVKCRAYQVDVTSYEAVISALEEQLKEFNNRLDVFVANSGIPWTQGPMLDGELSHYHDVIRTNLDGVFHCARAAGLLFRQQKEQYPQTFDPPFTSGSFIATASMSGHIVNVPQLQAAYNASKAAVVHLCKSLAVEWTGFARANSISPGYINTTISKFCSQEMKEAWKDKIPMGREGEPHELKGAYLYLASDASSYTTGADIVVDGGYCAP</sequence>
<evidence type="ECO:0000256" key="2">
    <source>
        <dbReference type="ARBA" id="ARBA00022857"/>
    </source>
</evidence>
<organism evidence="6">
    <name type="scientific">Chaetomium thermophilum (strain DSM 1495 / CBS 144.50 / IMI 039719)</name>
    <name type="common">Thermochaetoides thermophila</name>
    <dbReference type="NCBI Taxonomy" id="759272"/>
    <lineage>
        <taxon>Eukaryota</taxon>
        <taxon>Fungi</taxon>
        <taxon>Dikarya</taxon>
        <taxon>Ascomycota</taxon>
        <taxon>Pezizomycotina</taxon>
        <taxon>Sordariomycetes</taxon>
        <taxon>Sordariomycetidae</taxon>
        <taxon>Sordariales</taxon>
        <taxon>Chaetomiaceae</taxon>
        <taxon>Thermochaetoides</taxon>
    </lineage>
</organism>